<dbReference type="SUPFAM" id="SSF64005">
    <property type="entry name" value="Undecaprenyl diphosphate synthase"/>
    <property type="match status" value="1"/>
</dbReference>
<accession>A0A2M8EWJ6</accession>
<dbReference type="InterPro" id="IPR001441">
    <property type="entry name" value="UPP_synth-like"/>
</dbReference>
<dbReference type="CDD" id="cd00475">
    <property type="entry name" value="Cis_IPPS"/>
    <property type="match status" value="1"/>
</dbReference>
<keyword evidence="2" id="KW-0479">Metal-binding</keyword>
<dbReference type="InterPro" id="IPR018520">
    <property type="entry name" value="UPP_synth-like_CS"/>
</dbReference>
<dbReference type="PROSITE" id="PS01066">
    <property type="entry name" value="UPP_SYNTHASE"/>
    <property type="match status" value="1"/>
</dbReference>
<dbReference type="GO" id="GO:0045547">
    <property type="term" value="F:ditrans,polycis-polyprenyl diphosphate synthase [(2E,6E)-farnesyl diphosphate specific] activity"/>
    <property type="evidence" value="ECO:0007669"/>
    <property type="project" value="TreeGrafter"/>
</dbReference>
<keyword evidence="1 2" id="KW-0808">Transferase</keyword>
<dbReference type="PANTHER" id="PTHR10291">
    <property type="entry name" value="DEHYDRODOLICHYL DIPHOSPHATE SYNTHASE FAMILY MEMBER"/>
    <property type="match status" value="1"/>
</dbReference>
<feature type="binding site" evidence="2">
    <location>
        <position position="198"/>
    </location>
    <ligand>
        <name>Mg(2+)</name>
        <dbReference type="ChEBI" id="CHEBI:18420"/>
    </ligand>
</feature>
<feature type="binding site" evidence="2">
    <location>
        <begin position="14"/>
        <end position="17"/>
    </location>
    <ligand>
        <name>substrate</name>
    </ligand>
</feature>
<feature type="binding site" evidence="2">
    <location>
        <position position="179"/>
    </location>
    <ligand>
        <name>substrate</name>
    </ligand>
</feature>
<comment type="cofactor">
    <cofactor evidence="2">
        <name>Mg(2+)</name>
        <dbReference type="ChEBI" id="CHEBI:18420"/>
    </cofactor>
    <text evidence="2">Binds 2 magnesium ions per subunit.</text>
</comment>
<dbReference type="EC" id="2.5.1.-" evidence="2"/>
<feature type="active site" evidence="2">
    <location>
        <position position="13"/>
    </location>
</feature>
<dbReference type="NCBIfam" id="TIGR00055">
    <property type="entry name" value="uppS"/>
    <property type="match status" value="1"/>
</dbReference>
<comment type="subunit">
    <text evidence="2">Homodimer.</text>
</comment>
<evidence type="ECO:0000256" key="1">
    <source>
        <dbReference type="ARBA" id="ARBA00022679"/>
    </source>
</evidence>
<reference evidence="4" key="1">
    <citation type="submission" date="2017-09" db="EMBL/GenBank/DDBJ databases">
        <title>Depth-based differentiation of microbial function through sediment-hosted aquifers and enrichment of novel symbionts in the deep terrestrial subsurface.</title>
        <authorList>
            <person name="Probst A.J."/>
            <person name="Ladd B."/>
            <person name="Jarett J.K."/>
            <person name="Geller-Mcgrath D.E."/>
            <person name="Sieber C.M.K."/>
            <person name="Emerson J.B."/>
            <person name="Anantharaman K."/>
            <person name="Thomas B.C."/>
            <person name="Malmstrom R."/>
            <person name="Stieglmeier M."/>
            <person name="Klingl A."/>
            <person name="Woyke T."/>
            <person name="Ryan C.M."/>
            <person name="Banfield J.F."/>
        </authorList>
    </citation>
    <scope>NUCLEOTIDE SEQUENCE [LARGE SCALE GENOMIC DNA]</scope>
</reference>
<feature type="binding site" evidence="2">
    <location>
        <position position="18"/>
    </location>
    <ligand>
        <name>substrate</name>
    </ligand>
</feature>
<feature type="active site" description="Proton acceptor" evidence="2">
    <location>
        <position position="62"/>
    </location>
</feature>
<comment type="caution">
    <text evidence="3">The sequence shown here is derived from an EMBL/GenBank/DDBJ whole genome shotgun (WGS) entry which is preliminary data.</text>
</comment>
<feature type="binding site" evidence="2">
    <location>
        <begin position="59"/>
        <end position="61"/>
    </location>
    <ligand>
        <name>substrate</name>
    </ligand>
</feature>
<dbReference type="Proteomes" id="UP000231383">
    <property type="component" value="Unassembled WGS sequence"/>
</dbReference>
<dbReference type="EMBL" id="PFSC01000177">
    <property type="protein sequence ID" value="PJC30231.1"/>
    <property type="molecule type" value="Genomic_DNA"/>
</dbReference>
<gene>
    <name evidence="3" type="primary">uppS</name>
    <name evidence="3" type="ORF">CO051_06805</name>
</gene>
<comment type="caution">
    <text evidence="2">Lacks conserved residue(s) required for the propagation of feature annotation.</text>
</comment>
<feature type="binding site" evidence="2">
    <location>
        <position position="63"/>
    </location>
    <ligand>
        <name>substrate</name>
    </ligand>
</feature>
<dbReference type="PANTHER" id="PTHR10291:SF0">
    <property type="entry name" value="DEHYDRODOLICHYL DIPHOSPHATE SYNTHASE 2"/>
    <property type="match status" value="1"/>
</dbReference>
<feature type="binding site" evidence="2">
    <location>
        <begin position="185"/>
        <end position="187"/>
    </location>
    <ligand>
        <name>substrate</name>
    </ligand>
</feature>
<feature type="binding site" evidence="2">
    <location>
        <position position="13"/>
    </location>
    <ligand>
        <name>Mg(2+)</name>
        <dbReference type="ChEBI" id="CHEBI:18420"/>
    </ligand>
</feature>
<dbReference type="Pfam" id="PF01255">
    <property type="entry name" value="Prenyltransf"/>
    <property type="match status" value="1"/>
</dbReference>
<keyword evidence="2" id="KW-0460">Magnesium</keyword>
<dbReference type="HAMAP" id="MF_01139">
    <property type="entry name" value="ISPT"/>
    <property type="match status" value="1"/>
</dbReference>
<evidence type="ECO:0000256" key="2">
    <source>
        <dbReference type="HAMAP-Rule" id="MF_01139"/>
    </source>
</evidence>
<protein>
    <recommendedName>
        <fullName evidence="2">Isoprenyl transferase</fullName>
        <ecNumber evidence="2">2.5.1.-</ecNumber>
    </recommendedName>
</protein>
<evidence type="ECO:0000313" key="4">
    <source>
        <dbReference type="Proteomes" id="UP000231383"/>
    </source>
</evidence>
<dbReference type="AlphaFoldDB" id="A0A2M8EWJ6"/>
<name>A0A2M8EWJ6_9BACT</name>
<proteinExistence type="inferred from homology"/>
<feature type="binding site" evidence="2">
    <location>
        <position position="30"/>
    </location>
    <ligand>
        <name>substrate</name>
    </ligand>
</feature>
<dbReference type="InterPro" id="IPR036424">
    <property type="entry name" value="UPP_synth-like_sf"/>
</dbReference>
<dbReference type="GO" id="GO:0016094">
    <property type="term" value="P:polyprenol biosynthetic process"/>
    <property type="evidence" value="ECO:0007669"/>
    <property type="project" value="TreeGrafter"/>
</dbReference>
<comment type="function">
    <text evidence="2">Catalyzes the condensation of isopentenyl diphosphate (IPP) with allylic pyrophosphates generating different type of terpenoids.</text>
</comment>
<sequence>MQKPLNHIAIIPDGNRRWAKEKGKPAFEGHRFAADHTIPKLYDTVIELGISHCTIWALSPENFSKRSKLEVHNLLHLLHLFIYKRMDEMNKKGIKINIIGDTAKFPEKIQKDLAFAVEKTKENTKLTLTFALNYGGRDEILRAVQKISNLKSQISKIDQILFEGNLDTVNIPDPDLIIRTGGEKRTSGFMLWQSEYAEYAFVDKFFPDFTPEDLRTCVLDFQNRQRRFGK</sequence>
<organism evidence="3 4">
    <name type="scientific">Candidatus Roizmanbacteria bacterium CG_4_9_14_0_2_um_filter_39_13</name>
    <dbReference type="NCBI Taxonomy" id="1974839"/>
    <lineage>
        <taxon>Bacteria</taxon>
        <taxon>Candidatus Roizmaniibacteriota</taxon>
    </lineage>
</organism>
<comment type="similarity">
    <text evidence="2">Belongs to the UPP synthase family.</text>
</comment>
<feature type="binding site" evidence="2">
    <location>
        <position position="66"/>
    </location>
    <ligand>
        <name>substrate</name>
    </ligand>
</feature>
<dbReference type="Gene3D" id="3.40.1180.10">
    <property type="entry name" value="Decaprenyl diphosphate synthase-like"/>
    <property type="match status" value="1"/>
</dbReference>
<evidence type="ECO:0000313" key="3">
    <source>
        <dbReference type="EMBL" id="PJC30231.1"/>
    </source>
</evidence>
<dbReference type="GO" id="GO:0000287">
    <property type="term" value="F:magnesium ion binding"/>
    <property type="evidence" value="ECO:0007669"/>
    <property type="project" value="UniProtKB-UniRule"/>
</dbReference>